<evidence type="ECO:0000313" key="3">
    <source>
        <dbReference type="Proteomes" id="UP000308549"/>
    </source>
</evidence>
<dbReference type="AlphaFoldDB" id="A0A4U0UCZ9"/>
<keyword evidence="3" id="KW-1185">Reference proteome</keyword>
<comment type="caution">
    <text evidence="2">The sequence shown here is derived from an EMBL/GenBank/DDBJ whole genome shotgun (WGS) entry which is preliminary data.</text>
</comment>
<dbReference type="Proteomes" id="UP000308549">
    <property type="component" value="Unassembled WGS sequence"/>
</dbReference>
<dbReference type="EMBL" id="NAJL01000003">
    <property type="protein sequence ID" value="TKA33358.1"/>
    <property type="molecule type" value="Genomic_DNA"/>
</dbReference>
<reference evidence="2 3" key="1">
    <citation type="submission" date="2017-03" db="EMBL/GenBank/DDBJ databases">
        <title>Genomes of endolithic fungi from Antarctica.</title>
        <authorList>
            <person name="Coleine C."/>
            <person name="Masonjones S."/>
            <person name="Stajich J.E."/>
        </authorList>
    </citation>
    <scope>NUCLEOTIDE SEQUENCE [LARGE SCALE GENOMIC DNA]</scope>
    <source>
        <strain evidence="2 3">CCFEE 6315</strain>
    </source>
</reference>
<gene>
    <name evidence="2" type="ORF">B0A50_00911</name>
</gene>
<evidence type="ECO:0000256" key="1">
    <source>
        <dbReference type="SAM" id="MobiDB-lite"/>
    </source>
</evidence>
<evidence type="ECO:0000313" key="2">
    <source>
        <dbReference type="EMBL" id="TKA33358.1"/>
    </source>
</evidence>
<feature type="compositionally biased region" description="Low complexity" evidence="1">
    <location>
        <begin position="1"/>
        <end position="24"/>
    </location>
</feature>
<feature type="region of interest" description="Disordered" evidence="1">
    <location>
        <begin position="1"/>
        <end position="56"/>
    </location>
</feature>
<feature type="region of interest" description="Disordered" evidence="1">
    <location>
        <begin position="113"/>
        <end position="152"/>
    </location>
</feature>
<organism evidence="2 3">
    <name type="scientific">Salinomyces thailandicus</name>
    <dbReference type="NCBI Taxonomy" id="706561"/>
    <lineage>
        <taxon>Eukaryota</taxon>
        <taxon>Fungi</taxon>
        <taxon>Dikarya</taxon>
        <taxon>Ascomycota</taxon>
        <taxon>Pezizomycotina</taxon>
        <taxon>Dothideomycetes</taxon>
        <taxon>Dothideomycetidae</taxon>
        <taxon>Mycosphaerellales</taxon>
        <taxon>Teratosphaeriaceae</taxon>
        <taxon>Salinomyces</taxon>
    </lineage>
</organism>
<name>A0A4U0UCZ9_9PEZI</name>
<proteinExistence type="predicted"/>
<sequence>MGNRQSSSTSSTTTTPGTDSSTARSSDDTTSDRGGITVRYDVTQIRTPALPRTAADRFARRDNALVQQGKARGATNPCSSIDATKLQQQQKQNQVMSSDASQAVPHTIARDIKSTTAPPIPPAQRWPRKHPGKVSTASTNLPDPTPSPPAFAGTDVMATLAESVRSRRMMILRLRGHAGHIPLPESVREDAIADDEEAQSEAAEERQVKVAREVVKKFD</sequence>
<accession>A0A4U0UCZ9</accession>
<protein>
    <submittedName>
        <fullName evidence="2">Uncharacterized protein</fullName>
    </submittedName>
</protein>